<organism evidence="2">
    <name type="scientific">Candidatus Iainarchaeum sp</name>
    <dbReference type="NCBI Taxonomy" id="3101447"/>
    <lineage>
        <taxon>Archaea</taxon>
        <taxon>Candidatus Iainarchaeota</taxon>
        <taxon>Candidatus Iainarchaeia</taxon>
        <taxon>Candidatus Iainarchaeales</taxon>
        <taxon>Candidatus Iainarchaeaceae</taxon>
        <taxon>Candidatus Iainarchaeum</taxon>
    </lineage>
</organism>
<sequence length="524" mass="56041">MPPMHSSKGVKGFTLFTALLAFMLILVAGLLINTMVTTERTSKQVVTEVEAQSRMQTIADLARADALQVVNYGIRNAIEEYTQVPDNPYLYNATATTWQEVVDDFGRFFFEGSSGTSGGGNSILAGKIATNLKIIIGGNPRRISGFDVTIKGDQGSGLSDAVQQVLDRTAQNSQDYLQLVQCYENTAPYDCLGTFYVNLDFSLLDDDAYEKLPSIHVRDVATGREIVQPVIARSKFRIYVPLRVFKALKYAHTIAQTGLLTASFNQQLANAGVGLCDVGRCGYRTQPFTPGPIQVEGAFNASSANTGGYLCPSDQSGLGVFEQLFPKNIPVTCDAPAAALNICPVNQPLGTYNPAEAASRAAILDSVTQGLINNQVANVNLPYPNQFALLNPTNIAVTTTKTSIITKDIIFQGVGDIPASVGRCTKLAGATTTLVFEDTDKNYFVVDTRPALKYGVRIVNLVNSTLPRETCVSYCKDNFGFLDLLFGVNVTPTACPLTACVPSTIAVPPSTATPAPATPPGTGP</sequence>
<keyword evidence="1" id="KW-0472">Membrane</keyword>
<proteinExistence type="predicted"/>
<name>A0A7T9DKR8_9ARCH</name>
<gene>
    <name evidence="2" type="ORF">IPJ89_02615</name>
</gene>
<accession>A0A7T9DKR8</accession>
<feature type="transmembrane region" description="Helical" evidence="1">
    <location>
        <begin position="12"/>
        <end position="32"/>
    </location>
</feature>
<evidence type="ECO:0000256" key="1">
    <source>
        <dbReference type="SAM" id="Phobius"/>
    </source>
</evidence>
<dbReference type="AlphaFoldDB" id="A0A7T9DKR8"/>
<protein>
    <submittedName>
        <fullName evidence="2">Uncharacterized protein</fullName>
    </submittedName>
</protein>
<keyword evidence="1" id="KW-1133">Transmembrane helix</keyword>
<evidence type="ECO:0000313" key="2">
    <source>
        <dbReference type="EMBL" id="QQR93107.1"/>
    </source>
</evidence>
<dbReference type="Proteomes" id="UP000596004">
    <property type="component" value="Chromosome"/>
</dbReference>
<reference evidence="2" key="1">
    <citation type="submission" date="2020-11" db="EMBL/GenBank/DDBJ databases">
        <title>Connecting structure to function with the recovery of over 1000 high-quality activated sludge metagenome-assembled genomes encoding full-length rRNA genes using long-read sequencing.</title>
        <authorList>
            <person name="Singleton C.M."/>
            <person name="Petriglieri F."/>
            <person name="Kristensen J.M."/>
            <person name="Kirkegaard R.H."/>
            <person name="Michaelsen T.Y."/>
            <person name="Andersen M.H."/>
            <person name="Karst S.M."/>
            <person name="Dueholm M.S."/>
            <person name="Nielsen P.H."/>
            <person name="Albertsen M."/>
        </authorList>
    </citation>
    <scope>NUCLEOTIDE SEQUENCE</scope>
    <source>
        <strain evidence="2">Fred_18-Q3-R57-64_BAT3C.431</strain>
    </source>
</reference>
<keyword evidence="1" id="KW-0812">Transmembrane</keyword>
<dbReference type="EMBL" id="CP064981">
    <property type="protein sequence ID" value="QQR93107.1"/>
    <property type="molecule type" value="Genomic_DNA"/>
</dbReference>